<name>A0ABD2W291_9HYME</name>
<dbReference type="InterPro" id="IPR004119">
    <property type="entry name" value="EcKL"/>
</dbReference>
<feature type="domain" description="CHK kinase-like" evidence="2">
    <location>
        <begin position="137"/>
        <end position="347"/>
    </location>
</feature>
<dbReference type="AlphaFoldDB" id="A0ABD2W291"/>
<feature type="region of interest" description="Disordered" evidence="1">
    <location>
        <begin position="266"/>
        <end position="292"/>
    </location>
</feature>
<gene>
    <name evidence="3" type="ORF">TKK_018106</name>
</gene>
<dbReference type="InterPro" id="IPR011009">
    <property type="entry name" value="Kinase-like_dom_sf"/>
</dbReference>
<evidence type="ECO:0000256" key="1">
    <source>
        <dbReference type="SAM" id="MobiDB-lite"/>
    </source>
</evidence>
<sequence>MDFDFLPGELDDIMKQAIASSNEDTCYIIDHYEVKPTLGENNGFIGDIGKLVIEFRDVTWERPQREPFELESCEFLVKVQPPAGQYASSRYVTDRGVFSYRPELYNEVLPFVTRYRREGNRCEDLAPKCYLANRRVLVTEDLLAQGFYARPKGCWLGLEELRAGLRALARFHSAGMLADRRNHSTLRDRFPRLFERRERKARFVEARIGKGVVFVEKVLELSPLAAVRDFGEALTKALDRAYNRDDEDREAKQVLSHGAAWPSSLLFRRKNPKNPEDGPEGSSRESTEEESDELEAVLTDYDAVHYAPRTLDVAQFIYSGVHPRDRKHLEDGLLSCYQREMSRRLGEPGPGFAGYEALKREYEETRIVAMYLATRYLPICWLDRRTLSVRWADRLDEFYDRFVLTDDHEAVLKVCESDAKYAKRVFRLVKQLLRALLERDEQFREKNDELVRRYGLVNWKKVVTKSAGVEAWMSASTASLGEPIASWSSLASTSASIDTSAATSIQ</sequence>
<comment type="caution">
    <text evidence="3">The sequence shown here is derived from an EMBL/GenBank/DDBJ whole genome shotgun (WGS) entry which is preliminary data.</text>
</comment>
<keyword evidence="4" id="KW-1185">Reference proteome</keyword>
<reference evidence="3 4" key="1">
    <citation type="journal article" date="2024" name="bioRxiv">
        <title>A reference genome for Trichogramma kaykai: A tiny desert-dwelling parasitoid wasp with competing sex-ratio distorters.</title>
        <authorList>
            <person name="Culotta J."/>
            <person name="Lindsey A.R."/>
        </authorList>
    </citation>
    <scope>NUCLEOTIDE SEQUENCE [LARGE SCALE GENOMIC DNA]</scope>
    <source>
        <strain evidence="3 4">KSX58</strain>
    </source>
</reference>
<dbReference type="PANTHER" id="PTHR11012:SF48">
    <property type="entry name" value="CHK KINASE-LIKE DOMAIN-CONTAINING PROTEIN-RELATED"/>
    <property type="match status" value="1"/>
</dbReference>
<dbReference type="EMBL" id="JBJJXI010000146">
    <property type="protein sequence ID" value="KAL3386622.1"/>
    <property type="molecule type" value="Genomic_DNA"/>
</dbReference>
<evidence type="ECO:0000313" key="3">
    <source>
        <dbReference type="EMBL" id="KAL3386622.1"/>
    </source>
</evidence>
<evidence type="ECO:0000259" key="2">
    <source>
        <dbReference type="SMART" id="SM00587"/>
    </source>
</evidence>
<dbReference type="PANTHER" id="PTHR11012">
    <property type="entry name" value="PROTEIN KINASE-LIKE DOMAIN-CONTAINING"/>
    <property type="match status" value="1"/>
</dbReference>
<organism evidence="3 4">
    <name type="scientific">Trichogramma kaykai</name>
    <dbReference type="NCBI Taxonomy" id="54128"/>
    <lineage>
        <taxon>Eukaryota</taxon>
        <taxon>Metazoa</taxon>
        <taxon>Ecdysozoa</taxon>
        <taxon>Arthropoda</taxon>
        <taxon>Hexapoda</taxon>
        <taxon>Insecta</taxon>
        <taxon>Pterygota</taxon>
        <taxon>Neoptera</taxon>
        <taxon>Endopterygota</taxon>
        <taxon>Hymenoptera</taxon>
        <taxon>Apocrita</taxon>
        <taxon>Proctotrupomorpha</taxon>
        <taxon>Chalcidoidea</taxon>
        <taxon>Trichogrammatidae</taxon>
        <taxon>Trichogramma</taxon>
    </lineage>
</organism>
<protein>
    <recommendedName>
        <fullName evidence="2">CHK kinase-like domain-containing protein</fullName>
    </recommendedName>
</protein>
<evidence type="ECO:0000313" key="4">
    <source>
        <dbReference type="Proteomes" id="UP001627154"/>
    </source>
</evidence>
<dbReference type="Proteomes" id="UP001627154">
    <property type="component" value="Unassembled WGS sequence"/>
</dbReference>
<dbReference type="SUPFAM" id="SSF56112">
    <property type="entry name" value="Protein kinase-like (PK-like)"/>
    <property type="match status" value="1"/>
</dbReference>
<proteinExistence type="predicted"/>
<dbReference type="Pfam" id="PF02958">
    <property type="entry name" value="EcKL"/>
    <property type="match status" value="1"/>
</dbReference>
<dbReference type="SMART" id="SM00587">
    <property type="entry name" value="CHK"/>
    <property type="match status" value="1"/>
</dbReference>
<dbReference type="InterPro" id="IPR015897">
    <property type="entry name" value="CHK_kinase-like"/>
</dbReference>
<accession>A0ABD2W291</accession>